<feature type="coiled-coil region" evidence="1">
    <location>
        <begin position="163"/>
        <end position="197"/>
    </location>
</feature>
<feature type="chain" id="PRO_5041651476" evidence="2">
    <location>
        <begin position="21"/>
        <end position="324"/>
    </location>
</feature>
<dbReference type="PANTHER" id="PTHR38378:SF3">
    <property type="entry name" value="MYOSIN HEAVY CHAIN-LIKE PROTEIN"/>
    <property type="match status" value="1"/>
</dbReference>
<evidence type="ECO:0000256" key="2">
    <source>
        <dbReference type="SAM" id="SignalP"/>
    </source>
</evidence>
<feature type="non-terminal residue" evidence="3">
    <location>
        <position position="1"/>
    </location>
</feature>
<name>A0AA89BQ12_9ASTE</name>
<evidence type="ECO:0000313" key="3">
    <source>
        <dbReference type="EMBL" id="KAK3039751.1"/>
    </source>
</evidence>
<evidence type="ECO:0000256" key="1">
    <source>
        <dbReference type="SAM" id="Coils"/>
    </source>
</evidence>
<protein>
    <submittedName>
        <fullName evidence="3">Uncharacterized protein</fullName>
    </submittedName>
</protein>
<accession>A0AA89BQ12</accession>
<dbReference type="AlphaFoldDB" id="A0AA89BQ12"/>
<keyword evidence="2" id="KW-0732">Signal</keyword>
<gene>
    <name evidence="3" type="ORF">RJ639_027408</name>
</gene>
<dbReference type="EMBL" id="JAVXUP010000070">
    <property type="protein sequence ID" value="KAK3039751.1"/>
    <property type="molecule type" value="Genomic_DNA"/>
</dbReference>
<keyword evidence="4" id="KW-1185">Reference proteome</keyword>
<keyword evidence="1" id="KW-0175">Coiled coil</keyword>
<organism evidence="3 4">
    <name type="scientific">Escallonia herrerae</name>
    <dbReference type="NCBI Taxonomy" id="1293975"/>
    <lineage>
        <taxon>Eukaryota</taxon>
        <taxon>Viridiplantae</taxon>
        <taxon>Streptophyta</taxon>
        <taxon>Embryophyta</taxon>
        <taxon>Tracheophyta</taxon>
        <taxon>Spermatophyta</taxon>
        <taxon>Magnoliopsida</taxon>
        <taxon>eudicotyledons</taxon>
        <taxon>Gunneridae</taxon>
        <taxon>Pentapetalae</taxon>
        <taxon>asterids</taxon>
        <taxon>campanulids</taxon>
        <taxon>Escalloniales</taxon>
        <taxon>Escalloniaceae</taxon>
        <taxon>Escallonia</taxon>
    </lineage>
</organism>
<evidence type="ECO:0000313" key="4">
    <source>
        <dbReference type="Proteomes" id="UP001188597"/>
    </source>
</evidence>
<comment type="caution">
    <text evidence="3">The sequence shown here is derived from an EMBL/GenBank/DDBJ whole genome shotgun (WGS) entry which is preliminary data.</text>
</comment>
<feature type="signal peptide" evidence="2">
    <location>
        <begin position="1"/>
        <end position="20"/>
    </location>
</feature>
<reference evidence="3" key="1">
    <citation type="submission" date="2022-12" db="EMBL/GenBank/DDBJ databases">
        <title>Draft genome assemblies for two species of Escallonia (Escalloniales).</title>
        <authorList>
            <person name="Chanderbali A."/>
            <person name="Dervinis C."/>
            <person name="Anghel I."/>
            <person name="Soltis D."/>
            <person name="Soltis P."/>
            <person name="Zapata F."/>
        </authorList>
    </citation>
    <scope>NUCLEOTIDE SEQUENCE</scope>
    <source>
        <strain evidence="3">UCBG64.0493</strain>
        <tissue evidence="3">Leaf</tissue>
    </source>
</reference>
<proteinExistence type="predicted"/>
<sequence>FLLDILVVFWATMSRPRANSSPDLLPRSPTAEEYDDSTLEGVAANIKLLLKIVQDHKDACTKQKNDGRRMLRVAGMMTILDNVRTRIQKCQSFGNKRSEAELRRCKTDLKTSPVSGDKRPAESIVDEKERLQKDLKVCLAARKSLEVMCSSLGKEKEIMEGELARKVHELNELEDYISDLKAQNATLSEKVQEYAAVHKERKNGEMHGNAALQERNKTLSEQLLRSLDGYRSMKRKLKEVQAENSVMHATMEEMGAKFGASLDRIRGYKQTAMRGQLVELEDEISDLEHMFECFHMKFPRSGQKKDECVKPKGEINACKTSVLA</sequence>
<dbReference type="PANTHER" id="PTHR38378">
    <property type="entry name" value="MYOSIN HEAVY CHAIN-LIKE PROTEIN"/>
    <property type="match status" value="1"/>
</dbReference>
<dbReference type="Proteomes" id="UP001188597">
    <property type="component" value="Unassembled WGS sequence"/>
</dbReference>